<evidence type="ECO:0000256" key="9">
    <source>
        <dbReference type="SAM" id="Coils"/>
    </source>
</evidence>
<dbReference type="GO" id="GO:0005615">
    <property type="term" value="C:extracellular space"/>
    <property type="evidence" value="ECO:0007669"/>
    <property type="project" value="TreeGrafter"/>
</dbReference>
<dbReference type="PROSITE" id="PS00250">
    <property type="entry name" value="TGF_BETA_1"/>
    <property type="match status" value="1"/>
</dbReference>
<dbReference type="InterPro" id="IPR017948">
    <property type="entry name" value="TGFb_CS"/>
</dbReference>
<evidence type="ECO:0000256" key="1">
    <source>
        <dbReference type="ARBA" id="ARBA00004613"/>
    </source>
</evidence>
<feature type="domain" description="TGF-beta family profile" evidence="11">
    <location>
        <begin position="237"/>
        <end position="361"/>
    </location>
</feature>
<dbReference type="Proteomes" id="UP001152747">
    <property type="component" value="Unassembled WGS sequence"/>
</dbReference>
<evidence type="ECO:0000256" key="2">
    <source>
        <dbReference type="ARBA" id="ARBA00006656"/>
    </source>
</evidence>
<dbReference type="PANTHER" id="PTHR11848">
    <property type="entry name" value="TGF-BETA FAMILY"/>
    <property type="match status" value="1"/>
</dbReference>
<dbReference type="GO" id="GO:0005125">
    <property type="term" value="F:cytokine activity"/>
    <property type="evidence" value="ECO:0007669"/>
    <property type="project" value="TreeGrafter"/>
</dbReference>
<dbReference type="OrthoDB" id="5948587at2759"/>
<evidence type="ECO:0000313" key="13">
    <source>
        <dbReference type="Proteomes" id="UP001152747"/>
    </source>
</evidence>
<evidence type="ECO:0000256" key="5">
    <source>
        <dbReference type="ARBA" id="ARBA00023030"/>
    </source>
</evidence>
<dbReference type="InterPro" id="IPR001839">
    <property type="entry name" value="TGF-b_C"/>
</dbReference>
<evidence type="ECO:0000256" key="3">
    <source>
        <dbReference type="ARBA" id="ARBA00022525"/>
    </source>
</evidence>
<dbReference type="Gene3D" id="2.60.120.970">
    <property type="match status" value="1"/>
</dbReference>
<proteinExistence type="inferred from homology"/>
<accession>A0A9P1IG66</accession>
<dbReference type="GO" id="GO:0008083">
    <property type="term" value="F:growth factor activity"/>
    <property type="evidence" value="ECO:0007669"/>
    <property type="project" value="UniProtKB-KW"/>
</dbReference>
<organism evidence="12 13">
    <name type="scientific">Caenorhabditis angaria</name>
    <dbReference type="NCBI Taxonomy" id="860376"/>
    <lineage>
        <taxon>Eukaryota</taxon>
        <taxon>Metazoa</taxon>
        <taxon>Ecdysozoa</taxon>
        <taxon>Nematoda</taxon>
        <taxon>Chromadorea</taxon>
        <taxon>Rhabditida</taxon>
        <taxon>Rhabditina</taxon>
        <taxon>Rhabditomorpha</taxon>
        <taxon>Rhabditoidea</taxon>
        <taxon>Rhabditidae</taxon>
        <taxon>Peloderinae</taxon>
        <taxon>Caenorhabditis</taxon>
    </lineage>
</organism>
<name>A0A9P1IG66_9PELO</name>
<dbReference type="Gene3D" id="2.10.90.10">
    <property type="entry name" value="Cystine-knot cytokines"/>
    <property type="match status" value="1"/>
</dbReference>
<evidence type="ECO:0000256" key="7">
    <source>
        <dbReference type="ARBA" id="ARBA00023180"/>
    </source>
</evidence>
<protein>
    <recommendedName>
        <fullName evidence="11">TGF-beta family profile domain-containing protein</fullName>
    </recommendedName>
</protein>
<feature type="chain" id="PRO_5040201842" description="TGF-beta family profile domain-containing protein" evidence="10">
    <location>
        <begin position="19"/>
        <end position="361"/>
    </location>
</feature>
<dbReference type="FunFam" id="2.10.90.10:FF:000012">
    <property type="entry name" value="Growth/differentiation factor 9 (Predicted)"/>
    <property type="match status" value="1"/>
</dbReference>
<gene>
    <name evidence="12" type="ORF">CAMP_LOCUS6605</name>
</gene>
<dbReference type="EMBL" id="CANHGI010000003">
    <property type="protein sequence ID" value="CAI5443968.1"/>
    <property type="molecule type" value="Genomic_DNA"/>
</dbReference>
<dbReference type="SMART" id="SM00204">
    <property type="entry name" value="TGFB"/>
    <property type="match status" value="1"/>
</dbReference>
<dbReference type="AlphaFoldDB" id="A0A9P1IG66"/>
<keyword evidence="7" id="KW-0325">Glycoprotein</keyword>
<evidence type="ECO:0000259" key="11">
    <source>
        <dbReference type="PROSITE" id="PS51362"/>
    </source>
</evidence>
<keyword evidence="13" id="KW-1185">Reference proteome</keyword>
<keyword evidence="5 8" id="KW-0339">Growth factor</keyword>
<evidence type="ECO:0000256" key="8">
    <source>
        <dbReference type="RuleBase" id="RU000354"/>
    </source>
</evidence>
<dbReference type="InterPro" id="IPR029034">
    <property type="entry name" value="Cystine-knot_cytokine"/>
</dbReference>
<comment type="subcellular location">
    <subcellularLocation>
        <location evidence="1">Secreted</location>
    </subcellularLocation>
</comment>
<evidence type="ECO:0000256" key="4">
    <source>
        <dbReference type="ARBA" id="ARBA00022729"/>
    </source>
</evidence>
<evidence type="ECO:0000313" key="12">
    <source>
        <dbReference type="EMBL" id="CAI5443968.1"/>
    </source>
</evidence>
<dbReference type="PANTHER" id="PTHR11848:SF303">
    <property type="entry name" value="DAUER LARVA DEVELOPMENT REGULATORY GROWTH FACTOR DAF-7"/>
    <property type="match status" value="1"/>
</dbReference>
<evidence type="ECO:0000256" key="10">
    <source>
        <dbReference type="SAM" id="SignalP"/>
    </source>
</evidence>
<dbReference type="InterPro" id="IPR015615">
    <property type="entry name" value="TGF-beta-rel"/>
</dbReference>
<dbReference type="PROSITE" id="PS51362">
    <property type="entry name" value="TGF_BETA_2"/>
    <property type="match status" value="1"/>
</dbReference>
<evidence type="ECO:0000256" key="6">
    <source>
        <dbReference type="ARBA" id="ARBA00023157"/>
    </source>
</evidence>
<reference evidence="12" key="1">
    <citation type="submission" date="2022-11" db="EMBL/GenBank/DDBJ databases">
        <authorList>
            <person name="Kikuchi T."/>
        </authorList>
    </citation>
    <scope>NUCLEOTIDE SEQUENCE</scope>
    <source>
        <strain evidence="12">PS1010</strain>
    </source>
</reference>
<comment type="similarity">
    <text evidence="2 8">Belongs to the TGF-beta family.</text>
</comment>
<sequence>MRLLGALIGAILVVTALSDACPKDSLCYEQLKHQRTAEVMKTILTQLGMDAPPNVPKEKMPSAEMRREMRRLAEENMDELELKLMAEEETVMVIASDPSNGEDESSLISYFDFGTHDFEAAQVKEAKLSFYAYLDIPTYNQEVNIQVYEKSTDGKLGDLIVTAFHTISNSQRLTVQIPPKDVGRLIEAEPNTKGIFVSAKFSGKNIAIHPQETMNDYENMILQITMAPTQSMSSSSRKRRDTSAAVCHADSKEKTCCLYDLEIDFEKIGWDWIVAPDRYNAYVCRGTCDYGENKPAFLDYGHHKVVAALQKGGEKNDILSRSSVCCHPTQYDYIRLLYVNRDGRVSIANVNGMVARKCACS</sequence>
<keyword evidence="4 10" id="KW-0732">Signal</keyword>
<feature type="coiled-coil region" evidence="9">
    <location>
        <begin position="63"/>
        <end position="90"/>
    </location>
</feature>
<keyword evidence="9" id="KW-0175">Coiled coil</keyword>
<dbReference type="CDD" id="cd19378">
    <property type="entry name" value="TGF_beta_DAF7"/>
    <property type="match status" value="1"/>
</dbReference>
<keyword evidence="3" id="KW-0964">Secreted</keyword>
<feature type="signal peptide" evidence="10">
    <location>
        <begin position="1"/>
        <end position="18"/>
    </location>
</feature>
<comment type="caution">
    <text evidence="12">The sequence shown here is derived from an EMBL/GenBank/DDBJ whole genome shotgun (WGS) entry which is preliminary data.</text>
</comment>
<dbReference type="Pfam" id="PF00019">
    <property type="entry name" value="TGF_beta"/>
    <property type="match status" value="1"/>
</dbReference>
<dbReference type="SUPFAM" id="SSF57501">
    <property type="entry name" value="Cystine-knot cytokines"/>
    <property type="match status" value="1"/>
</dbReference>
<keyword evidence="6" id="KW-1015">Disulfide bond</keyword>